<accession>A0A9D4LFS2</accession>
<evidence type="ECO:0000256" key="1">
    <source>
        <dbReference type="SAM" id="MobiDB-lite"/>
    </source>
</evidence>
<gene>
    <name evidence="2" type="ORF">DPMN_099040</name>
</gene>
<keyword evidence="3" id="KW-1185">Reference proteome</keyword>
<organism evidence="2 3">
    <name type="scientific">Dreissena polymorpha</name>
    <name type="common">Zebra mussel</name>
    <name type="synonym">Mytilus polymorpha</name>
    <dbReference type="NCBI Taxonomy" id="45954"/>
    <lineage>
        <taxon>Eukaryota</taxon>
        <taxon>Metazoa</taxon>
        <taxon>Spiralia</taxon>
        <taxon>Lophotrochozoa</taxon>
        <taxon>Mollusca</taxon>
        <taxon>Bivalvia</taxon>
        <taxon>Autobranchia</taxon>
        <taxon>Heteroconchia</taxon>
        <taxon>Euheterodonta</taxon>
        <taxon>Imparidentia</taxon>
        <taxon>Neoheterodontei</taxon>
        <taxon>Myida</taxon>
        <taxon>Dreissenoidea</taxon>
        <taxon>Dreissenidae</taxon>
        <taxon>Dreissena</taxon>
    </lineage>
</organism>
<feature type="region of interest" description="Disordered" evidence="1">
    <location>
        <begin position="26"/>
        <end position="53"/>
    </location>
</feature>
<reference evidence="2" key="2">
    <citation type="submission" date="2020-11" db="EMBL/GenBank/DDBJ databases">
        <authorList>
            <person name="McCartney M.A."/>
            <person name="Auch B."/>
            <person name="Kono T."/>
            <person name="Mallez S."/>
            <person name="Becker A."/>
            <person name="Gohl D.M."/>
            <person name="Silverstein K.A.T."/>
            <person name="Koren S."/>
            <person name="Bechman K.B."/>
            <person name="Herman A."/>
            <person name="Abrahante J.E."/>
            <person name="Garbe J."/>
        </authorList>
    </citation>
    <scope>NUCLEOTIDE SEQUENCE</scope>
    <source>
        <strain evidence="2">Duluth1</strain>
        <tissue evidence="2">Whole animal</tissue>
    </source>
</reference>
<dbReference type="EMBL" id="JAIWYP010000003">
    <property type="protein sequence ID" value="KAH3856452.1"/>
    <property type="molecule type" value="Genomic_DNA"/>
</dbReference>
<evidence type="ECO:0000313" key="3">
    <source>
        <dbReference type="Proteomes" id="UP000828390"/>
    </source>
</evidence>
<proteinExistence type="predicted"/>
<reference evidence="2" key="1">
    <citation type="journal article" date="2019" name="bioRxiv">
        <title>The Genome of the Zebra Mussel, Dreissena polymorpha: A Resource for Invasive Species Research.</title>
        <authorList>
            <person name="McCartney M.A."/>
            <person name="Auch B."/>
            <person name="Kono T."/>
            <person name="Mallez S."/>
            <person name="Zhang Y."/>
            <person name="Obille A."/>
            <person name="Becker A."/>
            <person name="Abrahante J.E."/>
            <person name="Garbe J."/>
            <person name="Badalamenti J.P."/>
            <person name="Herman A."/>
            <person name="Mangelson H."/>
            <person name="Liachko I."/>
            <person name="Sullivan S."/>
            <person name="Sone E.D."/>
            <person name="Koren S."/>
            <person name="Silverstein K.A.T."/>
            <person name="Beckman K.B."/>
            <person name="Gohl D.M."/>
        </authorList>
    </citation>
    <scope>NUCLEOTIDE SEQUENCE</scope>
    <source>
        <strain evidence="2">Duluth1</strain>
        <tissue evidence="2">Whole animal</tissue>
    </source>
</reference>
<dbReference type="Proteomes" id="UP000828390">
    <property type="component" value="Unassembled WGS sequence"/>
</dbReference>
<evidence type="ECO:0000313" key="2">
    <source>
        <dbReference type="EMBL" id="KAH3856452.1"/>
    </source>
</evidence>
<dbReference type="AlphaFoldDB" id="A0A9D4LFS2"/>
<protein>
    <submittedName>
        <fullName evidence="2">Uncharacterized protein</fullName>
    </submittedName>
</protein>
<feature type="compositionally biased region" description="Polar residues" evidence="1">
    <location>
        <begin position="130"/>
        <end position="146"/>
    </location>
</feature>
<feature type="region of interest" description="Disordered" evidence="1">
    <location>
        <begin position="124"/>
        <end position="169"/>
    </location>
</feature>
<name>A0A9D4LFS2_DREPO</name>
<comment type="caution">
    <text evidence="2">The sequence shown here is derived from an EMBL/GenBank/DDBJ whole genome shotgun (WGS) entry which is preliminary data.</text>
</comment>
<sequence>MAHKQGQKNDSYFDCVLKRTRELAKISAGKANETPGNPERPSETNSFHTQFGGKPQEIEIDCAISENQNRLGEDAQCDLAQGGNANALWERINNMERQKRKYDSDQTELLSNLVLTVAKMQQKLDKHTGTESTLPSLAAQRSSSPERSVIGDSLSDIMEGSVSENEDRTDDADSFMVEFNSLYEDSQVFGPPIDEKIAGLFNKAIDKGMPEDQFKELSAKYLVPENCCRLELSLLGTESALPQGAEGLLIHTSSKPAHPSQKTKVITGKAEVRVTGGNPRLSPTGERDHIRSTTLTTCFDQRAFSVSTISDQKVVDNCPCLLKEEVEERVRSLKAGKSPGVDNFFSELIKH</sequence>